<evidence type="ECO:0000313" key="1">
    <source>
        <dbReference type="EMBL" id="MFD2486747.1"/>
    </source>
</evidence>
<dbReference type="RefSeq" id="WP_344266974.1">
    <property type="nucleotide sequence ID" value="NZ_BAAAHV010000005.1"/>
</dbReference>
<protein>
    <submittedName>
        <fullName evidence="1">Uncharacterized protein</fullName>
    </submittedName>
</protein>
<organism evidence="1 2">
    <name type="scientific">Amycolatopsis albidoflavus</name>
    <dbReference type="NCBI Taxonomy" id="102226"/>
    <lineage>
        <taxon>Bacteria</taxon>
        <taxon>Bacillati</taxon>
        <taxon>Actinomycetota</taxon>
        <taxon>Actinomycetes</taxon>
        <taxon>Pseudonocardiales</taxon>
        <taxon>Pseudonocardiaceae</taxon>
        <taxon>Amycolatopsis</taxon>
    </lineage>
</organism>
<sequence>MKWSERAKGLSPVPGSPLSGDDRISFPYQVSHGVRGSLAIATEHIDALNKLVSVSEVLHPSAPFTLVRGAIEAASAALWMLTPKQRSERVLRRLRFLAKDLYLNSAVLVELGVKNPPSVTERTEKLLAIARRASGDTDVKLTRPTSTEIVREASSASQSSLNVLAAWQVCSGFAHGMPWAGLGMLEKEQSETDDERVVSLRLSSSLDRVLWATRAAMDVIEKAHAECVRMSQDYIVVA</sequence>
<proteinExistence type="predicted"/>
<gene>
    <name evidence="1" type="ORF">ACFSUT_41200</name>
</gene>
<reference evidence="2" key="1">
    <citation type="journal article" date="2019" name="Int. J. Syst. Evol. Microbiol.">
        <title>The Global Catalogue of Microorganisms (GCM) 10K type strain sequencing project: providing services to taxonomists for standard genome sequencing and annotation.</title>
        <authorList>
            <consortium name="The Broad Institute Genomics Platform"/>
            <consortium name="The Broad Institute Genome Sequencing Center for Infectious Disease"/>
            <person name="Wu L."/>
            <person name="Ma J."/>
        </authorList>
    </citation>
    <scope>NUCLEOTIDE SEQUENCE [LARGE SCALE GENOMIC DNA]</scope>
    <source>
        <strain evidence="2">CGMCC 4.7638</strain>
    </source>
</reference>
<dbReference type="EMBL" id="JBHUKQ010000024">
    <property type="protein sequence ID" value="MFD2486747.1"/>
    <property type="molecule type" value="Genomic_DNA"/>
</dbReference>
<dbReference type="Proteomes" id="UP001597542">
    <property type="component" value="Unassembled WGS sequence"/>
</dbReference>
<accession>A0ABW5IBG4</accession>
<comment type="caution">
    <text evidence="1">The sequence shown here is derived from an EMBL/GenBank/DDBJ whole genome shotgun (WGS) entry which is preliminary data.</text>
</comment>
<name>A0ABW5IBG4_9PSEU</name>
<keyword evidence="2" id="KW-1185">Reference proteome</keyword>
<evidence type="ECO:0000313" key="2">
    <source>
        <dbReference type="Proteomes" id="UP001597542"/>
    </source>
</evidence>